<dbReference type="PANTHER" id="PTHR43104">
    <property type="entry name" value="L-2-HYDROXYGLUTARATE DEHYDROGENASE, MITOCHONDRIAL"/>
    <property type="match status" value="1"/>
</dbReference>
<evidence type="ECO:0000313" key="7">
    <source>
        <dbReference type="EMBL" id="GAJ03684.1"/>
    </source>
</evidence>
<keyword evidence="4" id="KW-0560">Oxidoreductase</keyword>
<dbReference type="NCBIfam" id="NF008726">
    <property type="entry name" value="PRK11728.1"/>
    <property type="match status" value="1"/>
</dbReference>
<dbReference type="EMBL" id="BARW01031506">
    <property type="protein sequence ID" value="GAJ03684.1"/>
    <property type="molecule type" value="Genomic_DNA"/>
</dbReference>
<feature type="non-terminal residue" evidence="7">
    <location>
        <position position="1"/>
    </location>
</feature>
<dbReference type="SUPFAM" id="SSF51905">
    <property type="entry name" value="FAD/NAD(P)-binding domain"/>
    <property type="match status" value="1"/>
</dbReference>
<dbReference type="PANTHER" id="PTHR43104:SF2">
    <property type="entry name" value="L-2-HYDROXYGLUTARATE DEHYDROGENASE, MITOCHONDRIAL"/>
    <property type="match status" value="1"/>
</dbReference>
<proteinExistence type="inferred from homology"/>
<evidence type="ECO:0000256" key="4">
    <source>
        <dbReference type="ARBA" id="ARBA00023002"/>
    </source>
</evidence>
<sequence>DEIKQIEPSCSGIAGIRVPCTGVIDFARVANKLAELIEKKGQGNKVMTLHKVTGFDKHDFYTKVATNQKPFAANYIINCAGLQSDRIAKMDVVDAGMRIVPFRGDYYELTEEAAEKVRNLIYPVPNPDFPFLGVHFTRMIDGKVECGPNAVFAFKREGYDKTDFSLRDTWNALTYPGLWKMFLKHWRYGLGEYKRAFSKKLFLKQLQRLIPSLDANDIRPGKAGVRAQALRPNGELIDDFRIERQ</sequence>
<evidence type="ECO:0000256" key="3">
    <source>
        <dbReference type="ARBA" id="ARBA00022827"/>
    </source>
</evidence>
<comment type="cofactor">
    <cofactor evidence="1">
        <name>FAD</name>
        <dbReference type="ChEBI" id="CHEBI:57692"/>
    </cofactor>
</comment>
<evidence type="ECO:0000256" key="2">
    <source>
        <dbReference type="ARBA" id="ARBA00022630"/>
    </source>
</evidence>
<name>X1TEI2_9ZZZZ</name>
<feature type="domain" description="FAD dependent oxidoreductase" evidence="6">
    <location>
        <begin position="2"/>
        <end position="234"/>
    </location>
</feature>
<dbReference type="AlphaFoldDB" id="X1TEI2"/>
<accession>X1TEI2</accession>
<dbReference type="InterPro" id="IPR036188">
    <property type="entry name" value="FAD/NAD-bd_sf"/>
</dbReference>
<gene>
    <name evidence="7" type="ORF">S12H4_50097</name>
</gene>
<dbReference type="GO" id="GO:0005737">
    <property type="term" value="C:cytoplasm"/>
    <property type="evidence" value="ECO:0007669"/>
    <property type="project" value="TreeGrafter"/>
</dbReference>
<evidence type="ECO:0000256" key="5">
    <source>
        <dbReference type="ARBA" id="ARBA00037941"/>
    </source>
</evidence>
<protein>
    <recommendedName>
        <fullName evidence="6">FAD dependent oxidoreductase domain-containing protein</fullName>
    </recommendedName>
</protein>
<comment type="similarity">
    <text evidence="5">Belongs to the L2HGDH family.</text>
</comment>
<evidence type="ECO:0000256" key="1">
    <source>
        <dbReference type="ARBA" id="ARBA00001974"/>
    </source>
</evidence>
<keyword evidence="3" id="KW-0274">FAD</keyword>
<keyword evidence="2" id="KW-0285">Flavoprotein</keyword>
<evidence type="ECO:0000259" key="6">
    <source>
        <dbReference type="Pfam" id="PF01266"/>
    </source>
</evidence>
<dbReference type="Pfam" id="PF01266">
    <property type="entry name" value="DAO"/>
    <property type="match status" value="1"/>
</dbReference>
<dbReference type="InterPro" id="IPR006076">
    <property type="entry name" value="FAD-dep_OxRdtase"/>
</dbReference>
<reference evidence="7" key="1">
    <citation type="journal article" date="2014" name="Front. Microbiol.">
        <title>High frequency of phylogenetically diverse reductive dehalogenase-homologous genes in deep subseafloor sedimentary metagenomes.</title>
        <authorList>
            <person name="Kawai M."/>
            <person name="Futagami T."/>
            <person name="Toyoda A."/>
            <person name="Takaki Y."/>
            <person name="Nishi S."/>
            <person name="Hori S."/>
            <person name="Arai W."/>
            <person name="Tsubouchi T."/>
            <person name="Morono Y."/>
            <person name="Uchiyama I."/>
            <person name="Ito T."/>
            <person name="Fujiyama A."/>
            <person name="Inagaki F."/>
            <person name="Takami H."/>
        </authorList>
    </citation>
    <scope>NUCLEOTIDE SEQUENCE</scope>
    <source>
        <strain evidence="7">Expedition CK06-06</strain>
    </source>
</reference>
<comment type="caution">
    <text evidence="7">The sequence shown here is derived from an EMBL/GenBank/DDBJ whole genome shotgun (WGS) entry which is preliminary data.</text>
</comment>
<organism evidence="7">
    <name type="scientific">marine sediment metagenome</name>
    <dbReference type="NCBI Taxonomy" id="412755"/>
    <lineage>
        <taxon>unclassified sequences</taxon>
        <taxon>metagenomes</taxon>
        <taxon>ecological metagenomes</taxon>
    </lineage>
</organism>
<dbReference type="GO" id="GO:0047545">
    <property type="term" value="F:(S)-2-hydroxyglutarate dehydrogenase activity"/>
    <property type="evidence" value="ECO:0007669"/>
    <property type="project" value="TreeGrafter"/>
</dbReference>
<dbReference type="Gene3D" id="3.30.9.10">
    <property type="entry name" value="D-Amino Acid Oxidase, subunit A, domain 2"/>
    <property type="match status" value="1"/>
</dbReference>
<feature type="non-terminal residue" evidence="7">
    <location>
        <position position="245"/>
    </location>
</feature>